<dbReference type="InterPro" id="IPR012373">
    <property type="entry name" value="Ferrdict_sens_TM"/>
</dbReference>
<dbReference type="Gene3D" id="3.55.50.30">
    <property type="match status" value="1"/>
</dbReference>
<keyword evidence="1" id="KW-1133">Transmembrane helix</keyword>
<sequence length="317" mass="36371">MNLHQNYGEEIWQQAREYHRLLHSGMCAPEQKQQLKAWLSLDDKHIQCFRELEVMHRQMRYSSLGEEAYLKQRVKKPSPKKLRHSFSLIAACVALVAFLFVYQQSSYSPPLEFRTARGEIADFTLADGTKITLGAKSHVLVSQNERQRKVTQITGDAIYAVTKDPQRPFVVTVNDLEVTVLGTVFEVLKRNKSIKVEVAEGRVNVSNKAFEEELTASESVTVSNLGEFSDISTSQQTQFAGWRNKRFSFQKVTIAEIVGVLNRYRQDPIRLAHPQIGQQVITTSFRLNQLNQFLDALQVSHHIQWHIDSMGVIWLKN</sequence>
<dbReference type="InterPro" id="IPR032508">
    <property type="entry name" value="FecR_C"/>
</dbReference>
<reference evidence="5 6" key="1">
    <citation type="submission" date="2023-10" db="EMBL/GenBank/DDBJ databases">
        <title>Glaciecola aquimarina strain GGW-M5 nov., isolated from a coastal seawater.</title>
        <authorList>
            <person name="Bayburt H."/>
            <person name="Kim J.M."/>
            <person name="Choi B.J."/>
            <person name="Jeon C.O."/>
        </authorList>
    </citation>
    <scope>NUCLEOTIDE SEQUENCE [LARGE SCALE GENOMIC DNA]</scope>
    <source>
        <strain evidence="5 6">KCTC 32108</strain>
    </source>
</reference>
<dbReference type="Pfam" id="PF16344">
    <property type="entry name" value="FecR_C"/>
    <property type="match status" value="1"/>
</dbReference>
<dbReference type="PIRSF" id="PIRSF018266">
    <property type="entry name" value="FecR"/>
    <property type="match status" value="1"/>
</dbReference>
<name>A0ABU3STY2_9ALTE</name>
<feature type="domain" description="FecR N-terminal" evidence="3">
    <location>
        <begin position="13"/>
        <end position="53"/>
    </location>
</feature>
<dbReference type="RefSeq" id="WP_316025144.1">
    <property type="nucleotide sequence ID" value="NZ_JAWDIO010000002.1"/>
</dbReference>
<protein>
    <submittedName>
        <fullName evidence="5">FecR domain-containing protein</fullName>
    </submittedName>
</protein>
<feature type="transmembrane region" description="Helical" evidence="1">
    <location>
        <begin position="82"/>
        <end position="102"/>
    </location>
</feature>
<dbReference type="Pfam" id="PF16220">
    <property type="entry name" value="DUF4880"/>
    <property type="match status" value="1"/>
</dbReference>
<dbReference type="Gene3D" id="2.60.120.1440">
    <property type="match status" value="1"/>
</dbReference>
<gene>
    <name evidence="5" type="ORF">RS130_05640</name>
</gene>
<dbReference type="InterPro" id="IPR006860">
    <property type="entry name" value="FecR"/>
</dbReference>
<evidence type="ECO:0000259" key="4">
    <source>
        <dbReference type="Pfam" id="PF16344"/>
    </source>
</evidence>
<dbReference type="InterPro" id="IPR032623">
    <property type="entry name" value="FecR_N"/>
</dbReference>
<dbReference type="EMBL" id="JAWDIO010000002">
    <property type="protein sequence ID" value="MDU0353474.1"/>
    <property type="molecule type" value="Genomic_DNA"/>
</dbReference>
<organism evidence="5 6">
    <name type="scientific">Paraglaciecola aquimarina</name>
    <dbReference type="NCBI Taxonomy" id="1235557"/>
    <lineage>
        <taxon>Bacteria</taxon>
        <taxon>Pseudomonadati</taxon>
        <taxon>Pseudomonadota</taxon>
        <taxon>Gammaproteobacteria</taxon>
        <taxon>Alteromonadales</taxon>
        <taxon>Alteromonadaceae</taxon>
        <taxon>Paraglaciecola</taxon>
    </lineage>
</organism>
<evidence type="ECO:0000259" key="2">
    <source>
        <dbReference type="Pfam" id="PF04773"/>
    </source>
</evidence>
<dbReference type="PANTHER" id="PTHR30273:SF2">
    <property type="entry name" value="PROTEIN FECR"/>
    <property type="match status" value="1"/>
</dbReference>
<evidence type="ECO:0000256" key="1">
    <source>
        <dbReference type="SAM" id="Phobius"/>
    </source>
</evidence>
<dbReference type="Proteomes" id="UP001247805">
    <property type="component" value="Unassembled WGS sequence"/>
</dbReference>
<feature type="domain" description="FecR protein" evidence="2">
    <location>
        <begin position="113"/>
        <end position="204"/>
    </location>
</feature>
<keyword evidence="1" id="KW-0812">Transmembrane</keyword>
<keyword evidence="6" id="KW-1185">Reference proteome</keyword>
<proteinExistence type="predicted"/>
<keyword evidence="1" id="KW-0472">Membrane</keyword>
<evidence type="ECO:0000259" key="3">
    <source>
        <dbReference type="Pfam" id="PF16220"/>
    </source>
</evidence>
<accession>A0ABU3STY2</accession>
<evidence type="ECO:0000313" key="6">
    <source>
        <dbReference type="Proteomes" id="UP001247805"/>
    </source>
</evidence>
<dbReference type="Pfam" id="PF04773">
    <property type="entry name" value="FecR"/>
    <property type="match status" value="1"/>
</dbReference>
<comment type="caution">
    <text evidence="5">The sequence shown here is derived from an EMBL/GenBank/DDBJ whole genome shotgun (WGS) entry which is preliminary data.</text>
</comment>
<dbReference type="PANTHER" id="PTHR30273">
    <property type="entry name" value="PERIPLASMIC SIGNAL SENSOR AND SIGMA FACTOR ACTIVATOR FECR-RELATED"/>
    <property type="match status" value="1"/>
</dbReference>
<feature type="domain" description="Protein FecR C-terminal" evidence="4">
    <location>
        <begin position="246"/>
        <end position="308"/>
    </location>
</feature>
<evidence type="ECO:0000313" key="5">
    <source>
        <dbReference type="EMBL" id="MDU0353474.1"/>
    </source>
</evidence>